<evidence type="ECO:0000313" key="2">
    <source>
        <dbReference type="EMBL" id="MDR5895555.1"/>
    </source>
</evidence>
<dbReference type="InterPro" id="IPR005642">
    <property type="entry name" value="LysO"/>
</dbReference>
<feature type="transmembrane region" description="Helical" evidence="1">
    <location>
        <begin position="27"/>
        <end position="48"/>
    </location>
</feature>
<dbReference type="RefSeq" id="WP_251591703.1">
    <property type="nucleotide sequence ID" value="NZ_JAMLJI010000001.1"/>
</dbReference>
<feature type="transmembrane region" description="Helical" evidence="1">
    <location>
        <begin position="174"/>
        <end position="197"/>
    </location>
</feature>
<reference evidence="2 3" key="1">
    <citation type="submission" date="2023-04" db="EMBL/GenBank/DDBJ databases">
        <title>A long-awaited taxogenomic arrangement of the family Halomonadaceae.</title>
        <authorList>
            <person name="De La Haba R."/>
            <person name="Chuvochina M."/>
            <person name="Wittouck S."/>
            <person name="Arahal D.R."/>
            <person name="Sanchez-Porro C."/>
            <person name="Hugenholtz P."/>
            <person name="Ventosa A."/>
        </authorList>
    </citation>
    <scope>NUCLEOTIDE SEQUENCE [LARGE SCALE GENOMIC DNA]</scope>
    <source>
        <strain evidence="2 3">DSM 22428</strain>
    </source>
</reference>
<organism evidence="2 3">
    <name type="scientific">Larsenimonas suaedae</name>
    <dbReference type="NCBI Taxonomy" id="1851019"/>
    <lineage>
        <taxon>Bacteria</taxon>
        <taxon>Pseudomonadati</taxon>
        <taxon>Pseudomonadota</taxon>
        <taxon>Gammaproteobacteria</taxon>
        <taxon>Oceanospirillales</taxon>
        <taxon>Halomonadaceae</taxon>
        <taxon>Larsenimonas</taxon>
    </lineage>
</organism>
<protein>
    <submittedName>
        <fullName evidence="2">Lysine exporter LysO family protein</fullName>
    </submittedName>
</protein>
<dbReference type="Pfam" id="PF03956">
    <property type="entry name" value="Lys_export"/>
    <property type="match status" value="1"/>
</dbReference>
<comment type="caution">
    <text evidence="2">The sequence shown here is derived from an EMBL/GenBank/DDBJ whole genome shotgun (WGS) entry which is preliminary data.</text>
</comment>
<keyword evidence="1" id="KW-0472">Membrane</keyword>
<evidence type="ECO:0000256" key="1">
    <source>
        <dbReference type="SAM" id="Phobius"/>
    </source>
</evidence>
<name>A0ABU1GUR8_9GAMM</name>
<feature type="transmembrane region" description="Helical" evidence="1">
    <location>
        <begin position="60"/>
        <end position="82"/>
    </location>
</feature>
<feature type="transmembrane region" description="Helical" evidence="1">
    <location>
        <begin position="280"/>
        <end position="304"/>
    </location>
</feature>
<dbReference type="EMBL" id="JARWAO010000002">
    <property type="protein sequence ID" value="MDR5895555.1"/>
    <property type="molecule type" value="Genomic_DNA"/>
</dbReference>
<keyword evidence="1" id="KW-1133">Transmembrane helix</keyword>
<feature type="transmembrane region" description="Helical" evidence="1">
    <location>
        <begin position="144"/>
        <end position="162"/>
    </location>
</feature>
<accession>A0ABU1GUR8</accession>
<feature type="transmembrane region" description="Helical" evidence="1">
    <location>
        <begin position="240"/>
        <end position="260"/>
    </location>
</feature>
<gene>
    <name evidence="2" type="ORF">QC825_05665</name>
</gene>
<sequence length="308" mass="32495">MSGLWWMALPLIVGYGWPFKRQTIKPLVDALVMPTIFLLLFLMGFGFAGLENLSRDLSRIAYGAAVLLCSTALLNIAALLLLDRAYRFRQRKQVELGAESDAAQASLWSSLKDGALMIGLVALGTLCGYLFPVILPFSDATAEAVLYLLLALVGLQLRNSGIPLKQLLLNRRGLLIALSVALTSQLAGLVSAAVLSLPLTQGLALASGFGWYSLSGILMTDQLGPLLGGVALLNDLGRELVALLIVPLIAATRPGTAVGYCGATSMDVTLPVLSRSGGLACVPLALVSGFLLSLLSPPLMMLWLSMGT</sequence>
<feature type="transmembrane region" description="Helical" evidence="1">
    <location>
        <begin position="209"/>
        <end position="233"/>
    </location>
</feature>
<evidence type="ECO:0000313" key="3">
    <source>
        <dbReference type="Proteomes" id="UP001269375"/>
    </source>
</evidence>
<proteinExistence type="predicted"/>
<dbReference type="PANTHER" id="PTHR35804">
    <property type="entry name" value="LYSINE EXPORTER LYSO"/>
    <property type="match status" value="1"/>
</dbReference>
<dbReference type="PANTHER" id="PTHR35804:SF1">
    <property type="entry name" value="LYSINE EXPORTER LYSO"/>
    <property type="match status" value="1"/>
</dbReference>
<keyword evidence="3" id="KW-1185">Reference proteome</keyword>
<feature type="transmembrane region" description="Helical" evidence="1">
    <location>
        <begin position="115"/>
        <end position="138"/>
    </location>
</feature>
<dbReference type="Proteomes" id="UP001269375">
    <property type="component" value="Unassembled WGS sequence"/>
</dbReference>
<keyword evidence="1" id="KW-0812">Transmembrane</keyword>